<keyword evidence="2" id="KW-1185">Reference proteome</keyword>
<protein>
    <submittedName>
        <fullName evidence="1">Uncharacterized protein</fullName>
    </submittedName>
</protein>
<dbReference type="EMBL" id="LJDB01000096">
    <property type="protein sequence ID" value="ONI38094.1"/>
    <property type="molecule type" value="Genomic_DNA"/>
</dbReference>
<organism evidence="1 2">
    <name type="scientific">Candidatus Epulonipiscium fishelsonii</name>
    <dbReference type="NCBI Taxonomy" id="77094"/>
    <lineage>
        <taxon>Bacteria</taxon>
        <taxon>Bacillati</taxon>
        <taxon>Bacillota</taxon>
        <taxon>Clostridia</taxon>
        <taxon>Lachnospirales</taxon>
        <taxon>Lachnospiraceae</taxon>
        <taxon>Candidatus Epulonipiscium</taxon>
    </lineage>
</organism>
<sequence length="714" mass="82161">MINRIPANIEKPALVGKGGNFPMEIFFVITIMIILVSYKLQKNNKLKQENEYYKLKLSELQNAKEIQDSTIELCNGVEEIYDFIENNKIGMIVIIDKDKNVSYISPLLKKILGYTNEAKKVDLNDYICEDDITIKNQNLKLILDGKCQSFVMDIRILNNYGEYHWFECRFNKMENQQDTDFLVSFVDINERQITKEKLMYSNELNESLLDSLDLKVAGFDNKYNVIVANQAMQKVCESSLNYKIKISDIYMNDSIIKDKIDLILSGKAEKISFEHCMKIHDREIWYKVDLKSNNEYGGIISYRDISKTKKLNDSLISSDLRYQKLIERLPCAVFLQDINGITYCNKEALKLLKISDASLVLGTPLIDFVHIDSKRSHVEKFLGTDTNTISAVEQVLVNVQGGLIDVEIDRTKAVVDGKMMDIYIVRDISEKLRAQAYKESLIEKEKQLIESKEYDRIRTEFFANISHELRTPINIISSAVQLIDSLDLDKTNDINNITKFSGIIRQNCSRLLRLVNNLIDITRIESGFYKVKMELYNIVNVVEEITLSLVNYIESKGLTITFDTYIEECYAYCDIDSIERIMLNLLANAVKFTDTGGEIVVTIYEENNKIVISVKDNGIGIPTEKKQAIFERFRQVDKTLGRKYEGSGIGLSLVKLLVELQNGNITLTSELNKGSDFKIMFPIVDNTLNEENIYNLNLKADRVNMEFSDIYFEK</sequence>
<comment type="caution">
    <text evidence="1">The sequence shown here is derived from an EMBL/GenBank/DDBJ whole genome shotgun (WGS) entry which is preliminary data.</text>
</comment>
<evidence type="ECO:0000313" key="1">
    <source>
        <dbReference type="EMBL" id="ONI38094.1"/>
    </source>
</evidence>
<dbReference type="Proteomes" id="UP000188605">
    <property type="component" value="Unassembled WGS sequence"/>
</dbReference>
<proteinExistence type="predicted"/>
<evidence type="ECO:0000313" key="2">
    <source>
        <dbReference type="Proteomes" id="UP000188605"/>
    </source>
</evidence>
<reference evidence="1" key="1">
    <citation type="submission" date="2016-08" db="EMBL/GenBank/DDBJ databases">
        <authorList>
            <person name="Ngugi D.K."/>
            <person name="Miyake S."/>
            <person name="Stingl U."/>
        </authorList>
    </citation>
    <scope>NUCLEOTIDE SEQUENCE</scope>
    <source>
        <strain evidence="1">SCG-B11WGA-EpuloA1</strain>
    </source>
</reference>
<accession>A0ACC8X815</accession>
<gene>
    <name evidence="1" type="ORF">AN396_11405</name>
</gene>
<name>A0ACC8X815_9FIRM</name>